<dbReference type="AlphaFoldDB" id="A0A248UIJ3"/>
<evidence type="ECO:0000259" key="3">
    <source>
        <dbReference type="Pfam" id="PF13550"/>
    </source>
</evidence>
<dbReference type="Pfam" id="PF23666">
    <property type="entry name" value="Rcc01698_C"/>
    <property type="match status" value="1"/>
</dbReference>
<dbReference type="Pfam" id="PF13547">
    <property type="entry name" value="GTA_TIM"/>
    <property type="match status" value="1"/>
</dbReference>
<name>A0A248UIJ3_9HYPH</name>
<dbReference type="KEGG" id="och:CES85_0637"/>
<evidence type="ECO:0000256" key="1">
    <source>
        <dbReference type="SAM" id="MobiDB-lite"/>
    </source>
</evidence>
<dbReference type="OrthoDB" id="8445115at2"/>
<dbReference type="InterPro" id="IPR032876">
    <property type="entry name" value="J_dom"/>
</dbReference>
<dbReference type="Pfam" id="PF13550">
    <property type="entry name" value="Phage-tail_3"/>
    <property type="match status" value="1"/>
</dbReference>
<proteinExistence type="predicted"/>
<dbReference type="SUPFAM" id="SSF51445">
    <property type="entry name" value="(Trans)glycosidases"/>
    <property type="match status" value="1"/>
</dbReference>
<evidence type="ECO:0000259" key="2">
    <source>
        <dbReference type="Pfam" id="PF13547"/>
    </source>
</evidence>
<feature type="domain" description="Rcc01698-like C-terminal" evidence="4">
    <location>
        <begin position="1012"/>
        <end position="1111"/>
    </location>
</feature>
<protein>
    <submittedName>
        <fullName evidence="5">Phage tail family protein</fullName>
    </submittedName>
</protein>
<dbReference type="CDD" id="cd19607">
    <property type="entry name" value="GTA_TIM-barrel-like"/>
    <property type="match status" value="1"/>
</dbReference>
<gene>
    <name evidence="5" type="ORF">CES85_0637</name>
</gene>
<dbReference type="RefSeq" id="WP_095446275.1">
    <property type="nucleotide sequence ID" value="NZ_CP022604.1"/>
</dbReference>
<evidence type="ECO:0000313" key="5">
    <source>
        <dbReference type="EMBL" id="ASV86432.1"/>
    </source>
</evidence>
<feature type="domain" description="Tip attachment protein J" evidence="3">
    <location>
        <begin position="761"/>
        <end position="922"/>
    </location>
</feature>
<dbReference type="InterPro" id="IPR056490">
    <property type="entry name" value="Rcc01698_C"/>
</dbReference>
<reference evidence="5 6" key="1">
    <citation type="submission" date="2017-07" db="EMBL/GenBank/DDBJ databases">
        <title>Phylogenetic study on the rhizospheric bacterium Ochrobactrum sp. A44.</title>
        <authorList>
            <person name="Krzyzanowska D.M."/>
            <person name="Ossowicki A."/>
            <person name="Rajewska M."/>
            <person name="Maciag T."/>
            <person name="Kaczynski Z."/>
            <person name="Czerwicka M."/>
            <person name="Jafra S."/>
        </authorList>
    </citation>
    <scope>NUCLEOTIDE SEQUENCE [LARGE SCALE GENOMIC DNA]</scope>
    <source>
        <strain evidence="5 6">A44</strain>
    </source>
</reference>
<evidence type="ECO:0000313" key="6">
    <source>
        <dbReference type="Proteomes" id="UP000215256"/>
    </source>
</evidence>
<feature type="region of interest" description="Disordered" evidence="1">
    <location>
        <begin position="221"/>
        <end position="240"/>
    </location>
</feature>
<evidence type="ECO:0000259" key="4">
    <source>
        <dbReference type="Pfam" id="PF23666"/>
    </source>
</evidence>
<dbReference type="EMBL" id="CP022604">
    <property type="protein sequence ID" value="ASV86432.1"/>
    <property type="molecule type" value="Genomic_DNA"/>
</dbReference>
<dbReference type="Gene3D" id="3.20.20.80">
    <property type="entry name" value="Glycosidases"/>
    <property type="match status" value="1"/>
</dbReference>
<dbReference type="Proteomes" id="UP000215256">
    <property type="component" value="Chromosome 1"/>
</dbReference>
<organism evidence="5 6">
    <name type="scientific">Ochrobactrum quorumnocens</name>
    <dbReference type="NCBI Taxonomy" id="271865"/>
    <lineage>
        <taxon>Bacteria</taxon>
        <taxon>Pseudomonadati</taxon>
        <taxon>Pseudomonadota</taxon>
        <taxon>Alphaproteobacteria</taxon>
        <taxon>Hyphomicrobiales</taxon>
        <taxon>Brucellaceae</taxon>
        <taxon>Brucella/Ochrobactrum group</taxon>
        <taxon>Ochrobactrum</taxon>
    </lineage>
</organism>
<feature type="domain" description="GTA TIM-barrel-like" evidence="2">
    <location>
        <begin position="407"/>
        <end position="703"/>
    </location>
</feature>
<accession>A0A248UIJ3</accession>
<sequence>MATIVLQAVGAAVGGIFGPVGAVIGAGLGAMGGYAVDTAIINSTRHMEGARLNGGRVATAEEGAALPLVYGTARLSGTLIWATRFEEKKTTERQGGKGGPKVTSYSYFGNAAYAVAEGEIAGIRRVWADGQELDLTEVDMRIYLGTQEQQPDPLIEAKQGAGNAPAYRGTAYVVFERIPLDVFGNRLPQFQFEVMRPVGKVARDIRAVALIPGSTEFGLSPSPVSDRPFPGESRTLNRNAKRGHSDWTVAMDELQMLCPNLRHVAIVLPWFGNDLRAGACTIRPGVTHQSSFSSSRAWKVENITRADAHLISTSGEGAAYGGTPSDQSVIDAIRDAKARGLKVTLYPFIMMDVPADNQLPSPYGGVGQSAYPWRGRITCHPAIGVAGSLDKTAEAGNQVTAFVNGTWGYRRFLNHCANLALQAGGVDAFLLGSELRGLTSIRDSRESFPFVTHLCTLATEMRTKLGQSCRITYGADWTEYFGYQAQDETGDLFFNLDPLWSHPALDAIGIDNYMPLADWRDDDFDGGNPDSFEGPYDLNGLTTSIETGEGFDWYYGSSEDRVARIRTPISDGLAGKPWVYRYKDIRAWWSNPHYNRIDGAEAATPTAWVPQSKPIWFTELGCPAVDKGPNQPNVFPDPKSSENATPYFSNGSRADIGMDRFLRAHFRHWPENNPVSSVYGGSMLDMDRVYLWSWDTRPFPEFPLKGDVWGDTPNWRLGHWLNGRISGVSLDELIAAILADFGLPEADCAAADGHLTGFVISEPSTARGVLEPLMNVFGVHGFEQAGRFVFRSVARAAPTLDVVHMLVEPQDGEALSSVLDDQGDLPSIAELYCNDPMRDFQVLGASVRRDTGQGTESLSLSGSMETGQATALAESWMARRYAERRTASFSLPWSEAALHVGDRVRLDVLGGGRDYVVTALEDGEVRAVKAVALAPNIVFADKGETPKLPPGKPVSDMKPIFHLIDLPLWPSAEDPAGQFRIACHAKPWRGVAVYASPSDDGFAERSLISERAVMGELTKPIKGAPSGRLIDGNAIELVLYSGELGSKPLAQILNGANTAFLKSPNGKWEAFQFLEAEEIGQNRWRLSRLLRGQLGTETESLIEKPVGTPFVLFDGGVQGIGLQASEIGLELNWRIGAAGKSFSDEFFDTAKAIGGLQALEPLSPVHLKTEQLENGDLSFQWVRRGRIDADSWMGADIPLGEEREVYQVEVWQSDKLVRSAQVQTTSWIYPNPERFAELGTNEFQIRVAMVSSKTGAGDFTTLDTSNILLK</sequence>
<dbReference type="InterPro" id="IPR025195">
    <property type="entry name" value="GTA_TIM_dom"/>
</dbReference>
<dbReference type="InterPro" id="IPR017853">
    <property type="entry name" value="GH"/>
</dbReference>